<evidence type="ECO:0000313" key="2">
    <source>
        <dbReference type="Proteomes" id="UP001157034"/>
    </source>
</evidence>
<comment type="caution">
    <text evidence="1">The sequence shown here is derived from an EMBL/GenBank/DDBJ whole genome shotgun (WGS) entry which is preliminary data.</text>
</comment>
<keyword evidence="2" id="KW-1185">Reference proteome</keyword>
<dbReference type="Proteomes" id="UP001157034">
    <property type="component" value="Unassembled WGS sequence"/>
</dbReference>
<dbReference type="Gene3D" id="3.40.50.1820">
    <property type="entry name" value="alpha/beta hydrolase"/>
    <property type="match status" value="1"/>
</dbReference>
<proteinExistence type="predicted"/>
<dbReference type="EMBL" id="BSVB01000001">
    <property type="protein sequence ID" value="GMA95192.1"/>
    <property type="molecule type" value="Genomic_DNA"/>
</dbReference>
<protein>
    <recommendedName>
        <fullName evidence="3">Alpha/beta hydrolase</fullName>
    </recommendedName>
</protein>
<organism evidence="1 2">
    <name type="scientific">Pseudolysinimonas kribbensis</name>
    <dbReference type="NCBI Taxonomy" id="433641"/>
    <lineage>
        <taxon>Bacteria</taxon>
        <taxon>Bacillati</taxon>
        <taxon>Actinomycetota</taxon>
        <taxon>Actinomycetes</taxon>
        <taxon>Micrococcales</taxon>
        <taxon>Microbacteriaceae</taxon>
        <taxon>Pseudolysinimonas</taxon>
    </lineage>
</organism>
<reference evidence="2" key="1">
    <citation type="journal article" date="2019" name="Int. J. Syst. Evol. Microbiol.">
        <title>The Global Catalogue of Microorganisms (GCM) 10K type strain sequencing project: providing services to taxonomists for standard genome sequencing and annotation.</title>
        <authorList>
            <consortium name="The Broad Institute Genomics Platform"/>
            <consortium name="The Broad Institute Genome Sequencing Center for Infectious Disease"/>
            <person name="Wu L."/>
            <person name="Ma J."/>
        </authorList>
    </citation>
    <scope>NUCLEOTIDE SEQUENCE [LARGE SCALE GENOMIC DNA]</scope>
    <source>
        <strain evidence="2">NBRC 108894</strain>
    </source>
</reference>
<sequence length="442" mass="45712">MRAAIAQAAALTSRLRHGLAAIHRAELVPHAPPLGAVEQALRAAISTAERLHDGLTRAVERYSAASRDANGLFDALAGVGGALLGTQLRMGALFGGPALVLGALAGIAGGEALTGRKLDPAALARFLEQHPQLTGNPTFVAAVRGVADGMDEGMLTAAGVPPVIAVALGATGRTGMATSADALMAIGPRLGLLEESPVDVQRVDRQRVDTAPSGATQRLERVPEGDQVRIERYTAPGSPDRFVVYVGPTETFDPRPEGEPWDMASNVGGVGGEDVASIRATELAMRDAGITDASQVQLVGFSQGGMVAARIAADGDWNAVGLQTFGAPSGNVVLPDGVQGMAVRNREDFIPALAGPQTDHHLLQVERTVYADPSTMPTDQAAPGHQRVAYAATAQAIDAARSEDVRAQSRALDDFAGDYARRPGSTITASLYHAVRRDGSGG</sequence>
<evidence type="ECO:0000313" key="1">
    <source>
        <dbReference type="EMBL" id="GMA95192.1"/>
    </source>
</evidence>
<dbReference type="SUPFAM" id="SSF53474">
    <property type="entry name" value="alpha/beta-Hydrolases"/>
    <property type="match status" value="1"/>
</dbReference>
<accession>A0ABQ6K8N3</accession>
<evidence type="ECO:0008006" key="3">
    <source>
        <dbReference type="Google" id="ProtNLM"/>
    </source>
</evidence>
<name>A0ABQ6K8N3_9MICO</name>
<gene>
    <name evidence="1" type="ORF">GCM10025881_20160</name>
</gene>
<dbReference type="InterPro" id="IPR029058">
    <property type="entry name" value="AB_hydrolase_fold"/>
</dbReference>